<evidence type="ECO:0000313" key="13">
    <source>
        <dbReference type="Proteomes" id="UP000654370"/>
    </source>
</evidence>
<keyword evidence="13" id="KW-1185">Reference proteome</keyword>
<dbReference type="PRINTS" id="PR01270">
    <property type="entry name" value="HDASUPER"/>
</dbReference>
<dbReference type="PANTHER" id="PTHR10625:SF5">
    <property type="entry name" value="HISTONE DEACETYLASE"/>
    <property type="match status" value="1"/>
</dbReference>
<feature type="compositionally biased region" description="Basic residues" evidence="10">
    <location>
        <begin position="828"/>
        <end position="837"/>
    </location>
</feature>
<feature type="compositionally biased region" description="Polar residues" evidence="10">
    <location>
        <begin position="37"/>
        <end position="54"/>
    </location>
</feature>
<dbReference type="EMBL" id="JAEPQZ010000006">
    <property type="protein sequence ID" value="KAG2180242.1"/>
    <property type="molecule type" value="Genomic_DNA"/>
</dbReference>
<dbReference type="SUPFAM" id="SSF52768">
    <property type="entry name" value="Arginase/deacetylase"/>
    <property type="match status" value="1"/>
</dbReference>
<comment type="similarity">
    <text evidence="2">Belongs to the histone deacetylase family. HD type 2 subfamily.</text>
</comment>
<accession>A0A8H7PTW9</accession>
<comment type="caution">
    <text evidence="12">The sequence shown here is derived from an EMBL/GenBank/DDBJ whole genome shotgun (WGS) entry which is preliminary data.</text>
</comment>
<organism evidence="12 13">
    <name type="scientific">Mortierella isabellina</name>
    <name type="common">Filamentous fungus</name>
    <name type="synonym">Umbelopsis isabellina</name>
    <dbReference type="NCBI Taxonomy" id="91625"/>
    <lineage>
        <taxon>Eukaryota</taxon>
        <taxon>Fungi</taxon>
        <taxon>Fungi incertae sedis</taxon>
        <taxon>Mucoromycota</taxon>
        <taxon>Mucoromycotina</taxon>
        <taxon>Umbelopsidomycetes</taxon>
        <taxon>Umbelopsidales</taxon>
        <taxon>Umbelopsidaceae</taxon>
        <taxon>Umbelopsis</taxon>
    </lineage>
</organism>
<feature type="compositionally biased region" description="Polar residues" evidence="10">
    <location>
        <begin position="128"/>
        <end position="140"/>
    </location>
</feature>
<evidence type="ECO:0000256" key="9">
    <source>
        <dbReference type="ARBA" id="ARBA00023242"/>
    </source>
</evidence>
<evidence type="ECO:0000256" key="4">
    <source>
        <dbReference type="ARBA" id="ARBA00022491"/>
    </source>
</evidence>
<dbReference type="OrthoDB" id="424012at2759"/>
<dbReference type="InterPro" id="IPR000286">
    <property type="entry name" value="HDACs"/>
</dbReference>
<keyword evidence="5" id="KW-0378">Hydrolase</keyword>
<proteinExistence type="inferred from homology"/>
<gene>
    <name evidence="12" type="ORF">INT43_004031</name>
</gene>
<feature type="region of interest" description="Disordered" evidence="10">
    <location>
        <begin position="1"/>
        <end position="207"/>
    </location>
</feature>
<dbReference type="AlphaFoldDB" id="A0A8H7PTW9"/>
<protein>
    <recommendedName>
        <fullName evidence="3">histone deacetylase</fullName>
        <ecNumber evidence="3">3.5.1.98</ecNumber>
    </recommendedName>
</protein>
<feature type="compositionally biased region" description="Acidic residues" evidence="10">
    <location>
        <begin position="149"/>
        <end position="160"/>
    </location>
</feature>
<sequence length="845" mass="94013">MNCRHSSNSSHTEETKRSSFSISSMLIQPEDDESYFKISNGSKAEPDTLTTNLMPLQRSLSEDTQRRTRSSVGGHLLRSRLSPQRNLVEPESDSNVSVSSTGSLKRRRQPKARLQSAKPPPLPPQLSHDMNSSDGGTSPDSGHYYGESESNDEEDGDDGSIGDTARELNSLHLRKAVRYRKSQTHPSRNTRRQPSPNIPGVAGHDRPLTFGDKIECIKSDEEGTWHVARIVDFETYPATPDSHIFVHYEGFPPDQDEWVPPQLIRCCGAHHQFLRHGPRGAEQDRSWRDFAAYHQSKEAEKLRTHTALAYDKRMLLHACPCGCEHTIHPERPDRLISIMDGLYRNGLMRFFRRIEGREATIEELLIVHTETHVRNYCNVPAMTSEPEAMILSDNNDQGIVTSIQAILNPDDGNAKMRHGSGPGAMMRGVGGDVVVQADEDQIRRQHRRFSSVAPNNRSSKSLNLLQDQSTALQDTSIEPITPPTLICKMTCGELGIGKGTNRLYCGWSVDNIVKFAFPHSAVDTTFHPLYSSMSARVATGSLLNVVDQVVTGQVKNGFALIRPPGHHAEEDEVMGFCFFNNVGVAASLALKNYPNIVQKVLIIDCHGNGTQRIFYDNPNVLFISIHRWDAGKFYPFSGAPNECGDGPGLGYNVNIAFSENEKQRAMGDTEFVSAFYHFVLPIARQFNPDLIFVSAGFDAAEGHPENLGGYTVTPRGYSIMTSLIRELADQLCNGRLVLSLEGGYALQPLTNSAIATLVQLLPPGTASADMEYDHTLQSIKPNAAAVASLRQIASVQSKYWKLDPEMLVEDYRFHLPTEWKAQNSISTRPRRDKRQRIAPKGIEGY</sequence>
<dbReference type="SUPFAM" id="SSF54160">
    <property type="entry name" value="Chromo domain-like"/>
    <property type="match status" value="1"/>
</dbReference>
<evidence type="ECO:0000313" key="12">
    <source>
        <dbReference type="EMBL" id="KAG2180242.1"/>
    </source>
</evidence>
<dbReference type="InterPro" id="IPR016197">
    <property type="entry name" value="Chromo-like_dom_sf"/>
</dbReference>
<keyword evidence="8" id="KW-0804">Transcription</keyword>
<keyword evidence="7" id="KW-0805">Transcription regulation</keyword>
<dbReference type="Pfam" id="PF00850">
    <property type="entry name" value="Hist_deacetyl"/>
    <property type="match status" value="1"/>
</dbReference>
<evidence type="ECO:0000256" key="2">
    <source>
        <dbReference type="ARBA" id="ARBA00007738"/>
    </source>
</evidence>
<keyword evidence="6" id="KW-0156">Chromatin regulator</keyword>
<dbReference type="InterPro" id="IPR023801">
    <property type="entry name" value="His_deacetylse_dom"/>
</dbReference>
<evidence type="ECO:0000256" key="1">
    <source>
        <dbReference type="ARBA" id="ARBA00004123"/>
    </source>
</evidence>
<name>A0A8H7PTW9_MORIS</name>
<comment type="subcellular location">
    <subcellularLocation>
        <location evidence="1">Nucleus</location>
    </subcellularLocation>
</comment>
<dbReference type="InterPro" id="IPR023696">
    <property type="entry name" value="Ureohydrolase_dom_sf"/>
</dbReference>
<dbReference type="Gene3D" id="2.30.30.140">
    <property type="match status" value="1"/>
</dbReference>
<evidence type="ECO:0000256" key="8">
    <source>
        <dbReference type="ARBA" id="ARBA00023163"/>
    </source>
</evidence>
<dbReference type="Proteomes" id="UP000654370">
    <property type="component" value="Unassembled WGS sequence"/>
</dbReference>
<dbReference type="GO" id="GO:0040029">
    <property type="term" value="P:epigenetic regulation of gene expression"/>
    <property type="evidence" value="ECO:0007669"/>
    <property type="project" value="TreeGrafter"/>
</dbReference>
<keyword evidence="9" id="KW-0539">Nucleus</keyword>
<dbReference type="PANTHER" id="PTHR10625">
    <property type="entry name" value="HISTONE DEACETYLASE HDAC1-RELATED"/>
    <property type="match status" value="1"/>
</dbReference>
<evidence type="ECO:0000259" key="11">
    <source>
        <dbReference type="Pfam" id="PF00850"/>
    </source>
</evidence>
<evidence type="ECO:0000256" key="6">
    <source>
        <dbReference type="ARBA" id="ARBA00022853"/>
    </source>
</evidence>
<dbReference type="GO" id="GO:0141221">
    <property type="term" value="F:histone deacetylase activity, hydrolytic mechanism"/>
    <property type="evidence" value="ECO:0007669"/>
    <property type="project" value="UniProtKB-EC"/>
</dbReference>
<evidence type="ECO:0000256" key="5">
    <source>
        <dbReference type="ARBA" id="ARBA00022801"/>
    </source>
</evidence>
<evidence type="ECO:0000256" key="7">
    <source>
        <dbReference type="ARBA" id="ARBA00023015"/>
    </source>
</evidence>
<dbReference type="EC" id="3.5.1.98" evidence="3"/>
<reference evidence="12" key="1">
    <citation type="submission" date="2020-12" db="EMBL/GenBank/DDBJ databases">
        <title>Metabolic potential, ecology and presence of endohyphal bacteria is reflected in genomic diversity of Mucoromycotina.</title>
        <authorList>
            <person name="Muszewska A."/>
            <person name="Okrasinska A."/>
            <person name="Steczkiewicz K."/>
            <person name="Drgas O."/>
            <person name="Orlowska M."/>
            <person name="Perlinska-Lenart U."/>
            <person name="Aleksandrzak-Piekarczyk T."/>
            <person name="Szatraj K."/>
            <person name="Zielenkiewicz U."/>
            <person name="Pilsyk S."/>
            <person name="Malc E."/>
            <person name="Mieczkowski P."/>
            <person name="Kruszewska J.S."/>
            <person name="Biernat P."/>
            <person name="Pawlowska J."/>
        </authorList>
    </citation>
    <scope>NUCLEOTIDE SEQUENCE</scope>
    <source>
        <strain evidence="12">WA0000067209</strain>
    </source>
</reference>
<feature type="compositionally biased region" description="Polar residues" evidence="10">
    <location>
        <begin position="1"/>
        <end position="10"/>
    </location>
</feature>
<keyword evidence="4" id="KW-0678">Repressor</keyword>
<dbReference type="Gene3D" id="3.40.800.20">
    <property type="entry name" value="Histone deacetylase domain"/>
    <property type="match status" value="2"/>
</dbReference>
<dbReference type="GO" id="GO:0000118">
    <property type="term" value="C:histone deacetylase complex"/>
    <property type="evidence" value="ECO:0007669"/>
    <property type="project" value="TreeGrafter"/>
</dbReference>
<feature type="compositionally biased region" description="Low complexity" evidence="10">
    <location>
        <begin position="93"/>
        <end position="103"/>
    </location>
</feature>
<feature type="domain" description="Histone deacetylase" evidence="11">
    <location>
        <begin position="328"/>
        <end position="756"/>
    </location>
</feature>
<feature type="compositionally biased region" description="Basic residues" evidence="10">
    <location>
        <begin position="172"/>
        <end position="191"/>
    </location>
</feature>
<feature type="region of interest" description="Disordered" evidence="10">
    <location>
        <begin position="824"/>
        <end position="845"/>
    </location>
</feature>
<evidence type="ECO:0000256" key="3">
    <source>
        <dbReference type="ARBA" id="ARBA00012111"/>
    </source>
</evidence>
<evidence type="ECO:0000256" key="10">
    <source>
        <dbReference type="SAM" id="MobiDB-lite"/>
    </source>
</evidence>
<dbReference type="InterPro" id="IPR037138">
    <property type="entry name" value="His_deacetylse_dom_sf"/>
</dbReference>